<evidence type="ECO:0000256" key="1">
    <source>
        <dbReference type="SAM" id="MobiDB-lite"/>
    </source>
</evidence>
<feature type="region of interest" description="Disordered" evidence="1">
    <location>
        <begin position="163"/>
        <end position="194"/>
    </location>
</feature>
<proteinExistence type="predicted"/>
<protein>
    <submittedName>
        <fullName evidence="2">Uncharacterized protein</fullName>
    </submittedName>
</protein>
<organism evidence="2">
    <name type="scientific">Tetraselmis chuii</name>
    <dbReference type="NCBI Taxonomy" id="63592"/>
    <lineage>
        <taxon>Eukaryota</taxon>
        <taxon>Viridiplantae</taxon>
        <taxon>Chlorophyta</taxon>
        <taxon>core chlorophytes</taxon>
        <taxon>Chlorodendrophyceae</taxon>
        <taxon>Chlorodendrales</taxon>
        <taxon>Chlorodendraceae</taxon>
        <taxon>Tetraselmis</taxon>
    </lineage>
</organism>
<dbReference type="AlphaFoldDB" id="A0A7S1SXY5"/>
<accession>A0A7S1SXY5</accession>
<evidence type="ECO:0000313" key="2">
    <source>
        <dbReference type="EMBL" id="CAD9212465.1"/>
    </source>
</evidence>
<sequence length="194" mass="20489">MAAHPPPDTHRLMDMFQQQYAELLALQQMGHPGGMPLWPGAAGRGFPGAPPGFALGHPGVQGQPPFFGLGGIQHMLPGMPTSAPLPPGFLKEMQEKAEVAPEHSGLPPDLLALLVDAERSGIPRHMLGPDLARLLERNGGMLGNGPRLRDAGQLSPEQAKALMAGVGGGGREAFHEQRLKPAGKSGGEESRKYR</sequence>
<name>A0A7S1SXY5_9CHLO</name>
<gene>
    <name evidence="2" type="ORF">TCHU04912_LOCUS14704</name>
</gene>
<reference evidence="2" key="1">
    <citation type="submission" date="2021-01" db="EMBL/GenBank/DDBJ databases">
        <authorList>
            <person name="Corre E."/>
            <person name="Pelletier E."/>
            <person name="Niang G."/>
            <person name="Scheremetjew M."/>
            <person name="Finn R."/>
            <person name="Kale V."/>
            <person name="Holt S."/>
            <person name="Cochrane G."/>
            <person name="Meng A."/>
            <person name="Brown T."/>
            <person name="Cohen L."/>
        </authorList>
    </citation>
    <scope>NUCLEOTIDE SEQUENCE</scope>
    <source>
        <strain evidence="2">PLY429</strain>
    </source>
</reference>
<dbReference type="EMBL" id="HBGG01028441">
    <property type="protein sequence ID" value="CAD9212465.1"/>
    <property type="molecule type" value="Transcribed_RNA"/>
</dbReference>